<comment type="caution">
    <text evidence="5">The sequence shown here is derived from an EMBL/GenBank/DDBJ whole genome shotgun (WGS) entry which is preliminary data.</text>
</comment>
<evidence type="ECO:0000259" key="3">
    <source>
        <dbReference type="PROSITE" id="PS50887"/>
    </source>
</evidence>
<dbReference type="GO" id="GO:0000160">
    <property type="term" value="P:phosphorelay signal transduction system"/>
    <property type="evidence" value="ECO:0007669"/>
    <property type="project" value="InterPro"/>
</dbReference>
<dbReference type="NCBIfam" id="TIGR00254">
    <property type="entry name" value="GGDEF"/>
    <property type="match status" value="1"/>
</dbReference>
<accession>A0A0F9VF11</accession>
<dbReference type="PROSITE" id="PS50110">
    <property type="entry name" value="RESPONSE_REGULATORY"/>
    <property type="match status" value="2"/>
</dbReference>
<dbReference type="Gene3D" id="3.30.70.270">
    <property type="match status" value="1"/>
</dbReference>
<feature type="domain" description="Response regulatory" evidence="2">
    <location>
        <begin position="132"/>
        <end position="245"/>
    </location>
</feature>
<dbReference type="SMART" id="SM00448">
    <property type="entry name" value="REC"/>
    <property type="match status" value="2"/>
</dbReference>
<dbReference type="Pfam" id="PF00990">
    <property type="entry name" value="GGDEF"/>
    <property type="match status" value="1"/>
</dbReference>
<feature type="domain" description="Response regulatory" evidence="2">
    <location>
        <begin position="254"/>
        <end position="370"/>
    </location>
</feature>
<dbReference type="CDD" id="cd00088">
    <property type="entry name" value="HPT"/>
    <property type="match status" value="1"/>
</dbReference>
<reference evidence="5" key="1">
    <citation type="journal article" date="2015" name="Nature">
        <title>Complex archaea that bridge the gap between prokaryotes and eukaryotes.</title>
        <authorList>
            <person name="Spang A."/>
            <person name="Saw J.H."/>
            <person name="Jorgensen S.L."/>
            <person name="Zaremba-Niedzwiedzka K."/>
            <person name="Martijn J."/>
            <person name="Lind A.E."/>
            <person name="van Eijk R."/>
            <person name="Schleper C."/>
            <person name="Guy L."/>
            <person name="Ettema T.J."/>
        </authorList>
    </citation>
    <scope>NUCLEOTIDE SEQUENCE</scope>
</reference>
<dbReference type="InterPro" id="IPR008207">
    <property type="entry name" value="Sig_transdc_His_kin_Hpt_dom"/>
</dbReference>
<evidence type="ECO:0008006" key="6">
    <source>
        <dbReference type="Google" id="ProtNLM"/>
    </source>
</evidence>
<dbReference type="EMBL" id="LAZR01000025">
    <property type="protein sequence ID" value="KKO03736.1"/>
    <property type="molecule type" value="Genomic_DNA"/>
</dbReference>
<feature type="domain" description="HPt" evidence="4">
    <location>
        <begin position="14"/>
        <end position="110"/>
    </location>
</feature>
<dbReference type="AlphaFoldDB" id="A0A0F9VF11"/>
<dbReference type="PROSITE" id="PS50887">
    <property type="entry name" value="GGDEF"/>
    <property type="match status" value="1"/>
</dbReference>
<dbReference type="SUPFAM" id="SSF52172">
    <property type="entry name" value="CheY-like"/>
    <property type="match status" value="2"/>
</dbReference>
<dbReference type="InterPro" id="IPR043128">
    <property type="entry name" value="Rev_trsase/Diguanyl_cyclase"/>
</dbReference>
<dbReference type="SUPFAM" id="SSF55073">
    <property type="entry name" value="Nucleotide cyclase"/>
    <property type="match status" value="1"/>
</dbReference>
<gene>
    <name evidence="5" type="ORF">LCGC14_0091630</name>
</gene>
<dbReference type="GO" id="GO:0052621">
    <property type="term" value="F:diguanylate cyclase activity"/>
    <property type="evidence" value="ECO:0007669"/>
    <property type="project" value="TreeGrafter"/>
</dbReference>
<evidence type="ECO:0000313" key="5">
    <source>
        <dbReference type="EMBL" id="KKO03736.1"/>
    </source>
</evidence>
<dbReference type="GO" id="GO:0005886">
    <property type="term" value="C:plasma membrane"/>
    <property type="evidence" value="ECO:0007669"/>
    <property type="project" value="TreeGrafter"/>
</dbReference>
<organism evidence="5">
    <name type="scientific">marine sediment metagenome</name>
    <dbReference type="NCBI Taxonomy" id="412755"/>
    <lineage>
        <taxon>unclassified sequences</taxon>
        <taxon>metagenomes</taxon>
        <taxon>ecological metagenomes</taxon>
    </lineage>
</organism>
<dbReference type="CDD" id="cd00156">
    <property type="entry name" value="REC"/>
    <property type="match status" value="2"/>
</dbReference>
<evidence type="ECO:0000259" key="2">
    <source>
        <dbReference type="PROSITE" id="PS50110"/>
    </source>
</evidence>
<evidence type="ECO:0000256" key="1">
    <source>
        <dbReference type="SAM" id="Coils"/>
    </source>
</evidence>
<dbReference type="InterPro" id="IPR000160">
    <property type="entry name" value="GGDEF_dom"/>
</dbReference>
<dbReference type="InterPro" id="IPR011006">
    <property type="entry name" value="CheY-like_superfamily"/>
</dbReference>
<dbReference type="InterPro" id="IPR001789">
    <property type="entry name" value="Sig_transdc_resp-reg_receiver"/>
</dbReference>
<dbReference type="PANTHER" id="PTHR45138:SF9">
    <property type="entry name" value="DIGUANYLATE CYCLASE DGCM-RELATED"/>
    <property type="match status" value="1"/>
</dbReference>
<dbReference type="Gene3D" id="3.40.50.2300">
    <property type="match status" value="2"/>
</dbReference>
<dbReference type="PROSITE" id="PS50894">
    <property type="entry name" value="HPT"/>
    <property type="match status" value="1"/>
</dbReference>
<dbReference type="FunFam" id="3.30.70.270:FF:000001">
    <property type="entry name" value="Diguanylate cyclase domain protein"/>
    <property type="match status" value="1"/>
</dbReference>
<dbReference type="InterPro" id="IPR050469">
    <property type="entry name" value="Diguanylate_Cyclase"/>
</dbReference>
<dbReference type="SMART" id="SM00267">
    <property type="entry name" value="GGDEF"/>
    <property type="match status" value="1"/>
</dbReference>
<evidence type="ECO:0000259" key="4">
    <source>
        <dbReference type="PROSITE" id="PS50894"/>
    </source>
</evidence>
<dbReference type="InterPro" id="IPR036641">
    <property type="entry name" value="HPT_dom_sf"/>
</dbReference>
<dbReference type="GO" id="GO:0043709">
    <property type="term" value="P:cell adhesion involved in single-species biofilm formation"/>
    <property type="evidence" value="ECO:0007669"/>
    <property type="project" value="TreeGrafter"/>
</dbReference>
<name>A0A0F9VF11_9ZZZZ</name>
<dbReference type="PANTHER" id="PTHR45138">
    <property type="entry name" value="REGULATORY COMPONENTS OF SENSORY TRANSDUCTION SYSTEM"/>
    <property type="match status" value="1"/>
</dbReference>
<dbReference type="SUPFAM" id="SSF47226">
    <property type="entry name" value="Histidine-containing phosphotransfer domain, HPT domain"/>
    <property type="match status" value="1"/>
</dbReference>
<feature type="coiled-coil region" evidence="1">
    <location>
        <begin position="4"/>
        <end position="39"/>
    </location>
</feature>
<dbReference type="Pfam" id="PF00072">
    <property type="entry name" value="Response_reg"/>
    <property type="match status" value="2"/>
</dbReference>
<dbReference type="Gene3D" id="1.20.120.160">
    <property type="entry name" value="HPT domain"/>
    <property type="match status" value="1"/>
</dbReference>
<sequence>MSNKDQLSSQLAELENRFRERLRVELAEMANVAKQAQSDNSDPSSQLVLRDQLHKLAGSAGTFGYNTLGTACRDLEVQLQQQLDNPSADEAIIRRLAAQVIQLDTLLIDKADTLRHAPSASEEHAIANTDRHIALVVEEEELAQQMSQTLTSFGYQVSQFAELPEVFKSLSSLDAVIVDTSISEWKAQELTEKLRTPGSEPLPLLVISSDDCFNSRLEAVRAGARGFFTKPVDLPSLESRLERSFTNYQAGPFRVLIIDDDTELAARYALILTSEGMLVESEFDPELLLEKMHAFGPDVVLMDINMPDFSGPELAQVIRLNDDWLRVPIIYLSAETNAERQMSALLKAGDDFITKPISDSALLTTVYARAQRARMVSDALSRDSLTGLLKHADIKDQLDIEIGRAQRSKQPVSIAMIDIDHFKSVNDQYGHPVGDNVIRALSNLLRQRLRKIDRLGRYGGEEFLAVLPNCSIEDAQQILDEIRTAFVALKFSADEHSFTCSFSAGISVCAAPDWPDEGLLDQADKRLYQAKKAGRNQVCSESDKAAS</sequence>
<dbReference type="GO" id="GO:1902201">
    <property type="term" value="P:negative regulation of bacterial-type flagellum-dependent cell motility"/>
    <property type="evidence" value="ECO:0007669"/>
    <property type="project" value="TreeGrafter"/>
</dbReference>
<dbReference type="InterPro" id="IPR029787">
    <property type="entry name" value="Nucleotide_cyclase"/>
</dbReference>
<keyword evidence="1" id="KW-0175">Coiled coil</keyword>
<protein>
    <recommendedName>
        <fullName evidence="6">Diguanylate cyclase</fullName>
    </recommendedName>
</protein>
<proteinExistence type="predicted"/>
<dbReference type="CDD" id="cd01949">
    <property type="entry name" value="GGDEF"/>
    <property type="match status" value="1"/>
</dbReference>
<feature type="domain" description="GGDEF" evidence="3">
    <location>
        <begin position="410"/>
        <end position="543"/>
    </location>
</feature>
<dbReference type="Pfam" id="PF01627">
    <property type="entry name" value="Hpt"/>
    <property type="match status" value="1"/>
</dbReference>